<dbReference type="OMA" id="AREHNHR"/>
<feature type="repeat" description="Pumilio" evidence="3">
    <location>
        <begin position="381"/>
        <end position="421"/>
    </location>
</feature>
<dbReference type="SUPFAM" id="SSF48371">
    <property type="entry name" value="ARM repeat"/>
    <property type="match status" value="1"/>
</dbReference>
<dbReference type="GO" id="GO:0005737">
    <property type="term" value="C:cytoplasm"/>
    <property type="evidence" value="ECO:0007669"/>
    <property type="project" value="TreeGrafter"/>
</dbReference>
<dbReference type="Pfam" id="PF00806">
    <property type="entry name" value="PUF"/>
    <property type="match status" value="5"/>
</dbReference>
<feature type="repeat" description="Pumilio" evidence="3">
    <location>
        <begin position="219"/>
        <end position="254"/>
    </location>
</feature>
<reference evidence="6" key="1">
    <citation type="submission" date="2015-04" db="UniProtKB">
        <authorList>
            <consortium name="EnsemblPlants"/>
        </authorList>
    </citation>
    <scope>IDENTIFICATION</scope>
    <source>
        <strain evidence="6">SL10</strain>
    </source>
</reference>
<evidence type="ECO:0000256" key="4">
    <source>
        <dbReference type="SAM" id="MobiDB-lite"/>
    </source>
</evidence>
<evidence type="ECO:0000256" key="3">
    <source>
        <dbReference type="PROSITE-ProRule" id="PRU00317"/>
    </source>
</evidence>
<organism evidence="6">
    <name type="scientific">Oryza nivara</name>
    <name type="common">Indian wild rice</name>
    <name type="synonym">Oryza sativa f. spontanea</name>
    <dbReference type="NCBI Taxonomy" id="4536"/>
    <lineage>
        <taxon>Eukaryota</taxon>
        <taxon>Viridiplantae</taxon>
        <taxon>Streptophyta</taxon>
        <taxon>Embryophyta</taxon>
        <taxon>Tracheophyta</taxon>
        <taxon>Spermatophyta</taxon>
        <taxon>Magnoliopsida</taxon>
        <taxon>Liliopsida</taxon>
        <taxon>Poales</taxon>
        <taxon>Poaceae</taxon>
        <taxon>BOP clade</taxon>
        <taxon>Oryzoideae</taxon>
        <taxon>Oryzeae</taxon>
        <taxon>Oryzinae</taxon>
        <taxon>Oryza</taxon>
    </lineage>
</organism>
<dbReference type="InterPro" id="IPR001313">
    <property type="entry name" value="Pumilio_RNA-bd_rpt"/>
</dbReference>
<evidence type="ECO:0000313" key="7">
    <source>
        <dbReference type="Proteomes" id="UP000006591"/>
    </source>
</evidence>
<dbReference type="PANTHER" id="PTHR12537:SF135">
    <property type="entry name" value="PUM-HD DOMAIN-CONTAINING PROTEIN"/>
    <property type="match status" value="1"/>
</dbReference>
<proteinExistence type="predicted"/>
<feature type="region of interest" description="Disordered" evidence="4">
    <location>
        <begin position="515"/>
        <end position="550"/>
    </location>
</feature>
<dbReference type="GO" id="GO:0003729">
    <property type="term" value="F:mRNA binding"/>
    <property type="evidence" value="ECO:0007669"/>
    <property type="project" value="TreeGrafter"/>
</dbReference>
<name>A0A0E0IH30_ORYNI</name>
<dbReference type="AlphaFoldDB" id="A0A0E0IH30"/>
<dbReference type="Gramene" id="ONIVA09G03050.1">
    <property type="protein sequence ID" value="ONIVA09G03050.1"/>
    <property type="gene ID" value="ONIVA09G03050"/>
</dbReference>
<feature type="repeat" description="Pumilio" evidence="3">
    <location>
        <begin position="255"/>
        <end position="295"/>
    </location>
</feature>
<accession>A0A0E0IH30</accession>
<dbReference type="HOGENOM" id="CLU_034039_0_0_1"/>
<dbReference type="InterPro" id="IPR033133">
    <property type="entry name" value="PUM-HD"/>
</dbReference>
<dbReference type="Proteomes" id="UP000006591">
    <property type="component" value="Chromosome 9"/>
</dbReference>
<evidence type="ECO:0000256" key="1">
    <source>
        <dbReference type="ARBA" id="ARBA00022737"/>
    </source>
</evidence>
<keyword evidence="2" id="KW-0810">Translation regulation</keyword>
<feature type="compositionally biased region" description="Basic residues" evidence="4">
    <location>
        <begin position="541"/>
        <end position="550"/>
    </location>
</feature>
<feature type="domain" description="PUM-HD" evidence="5">
    <location>
        <begin position="91"/>
        <end position="447"/>
    </location>
</feature>
<dbReference type="GO" id="GO:0006417">
    <property type="term" value="P:regulation of translation"/>
    <property type="evidence" value="ECO:0007669"/>
    <property type="project" value="UniProtKB-KW"/>
</dbReference>
<reference evidence="6" key="2">
    <citation type="submission" date="2018-04" db="EMBL/GenBank/DDBJ databases">
        <title>OnivRS2 (Oryza nivara Reference Sequence Version 2).</title>
        <authorList>
            <person name="Zhang J."/>
            <person name="Kudrna D."/>
            <person name="Lee S."/>
            <person name="Talag J."/>
            <person name="Rajasekar S."/>
            <person name="Welchert J."/>
            <person name="Hsing Y.-I."/>
            <person name="Wing R.A."/>
        </authorList>
    </citation>
    <scope>NUCLEOTIDE SEQUENCE [LARGE SCALE GENOMIC DNA]</scope>
    <source>
        <strain evidence="6">SL10</strain>
    </source>
</reference>
<dbReference type="SMART" id="SM00025">
    <property type="entry name" value="Pumilio"/>
    <property type="match status" value="5"/>
</dbReference>
<evidence type="ECO:0000259" key="5">
    <source>
        <dbReference type="PROSITE" id="PS50303"/>
    </source>
</evidence>
<dbReference type="PROSITE" id="PS50302">
    <property type="entry name" value="PUM"/>
    <property type="match status" value="4"/>
</dbReference>
<dbReference type="eggNOG" id="KOG1488">
    <property type="taxonomic scope" value="Eukaryota"/>
</dbReference>
<protein>
    <recommendedName>
        <fullName evidence="5">PUM-HD domain-containing protein</fullName>
    </recommendedName>
</protein>
<dbReference type="InterPro" id="IPR016024">
    <property type="entry name" value="ARM-type_fold"/>
</dbReference>
<keyword evidence="1" id="KW-0677">Repeat</keyword>
<dbReference type="Gene3D" id="1.25.10.10">
    <property type="entry name" value="Leucine-rich Repeat Variant"/>
    <property type="match status" value="2"/>
</dbReference>
<dbReference type="InterPro" id="IPR011989">
    <property type="entry name" value="ARM-like"/>
</dbReference>
<sequence>MAKSRVLFVDHVFNLPATTRERYNSGNQKVLANGATDRDTNDLAMQTQVPTQTREGPTFTQLLLGEEDFDLPPYVPDEAEENNQFYHQTMNEFLNMNQLGNNGTRTTQLEPQEQMMMFGSSSGIGSQLSGSQAIEVVDVVGGLTSPWGTQLHEGHLAHLMSYIRAFRDLEQQTSPNLVMQQSIGPTYGHINTLNNRNSEFHFLLEQAKNPENNVMRLINIRSHVPAFSADPFGSRFIQHKLERATPTKLLMVYKEIVPHTFMLAIDVFANYVIQKAFEVSDMDQRIEMANERVLEWCDDLEILKELISEIVEGVLELVVDQFGNYVVQYVVEHGGESVRAMIVMRLKGLMVMLSCQKYGSNVMEKCLTIGRIHDRLIIAADIVGASEDQILMVMVNEHGNYVIQKMLETAAAEWVVDLIVIVVNRNFFRLIHYVHGRHVLAHLQILLAAREHNHRIENKINSIIRSRTKSISMNIFKEEATVATAINIIERAIPVLPAVDPAALLGVAEDRTTPMRAAADPAAPERRRGGDNRTSCQQGRGKSHRLPSKCKRRLHPHVVWERWKEEEEEEEARAVVEA</sequence>
<dbReference type="EnsemblPlants" id="ONIVA09G03050.1">
    <property type="protein sequence ID" value="ONIVA09G03050.1"/>
    <property type="gene ID" value="ONIVA09G03050"/>
</dbReference>
<evidence type="ECO:0000313" key="6">
    <source>
        <dbReference type="EnsemblPlants" id="ONIVA09G03050.1"/>
    </source>
</evidence>
<feature type="repeat" description="Pumilio" evidence="3">
    <location>
        <begin position="309"/>
        <end position="344"/>
    </location>
</feature>
<evidence type="ECO:0000256" key="2">
    <source>
        <dbReference type="ARBA" id="ARBA00022845"/>
    </source>
</evidence>
<dbReference type="PROSITE" id="PS50303">
    <property type="entry name" value="PUM_HD"/>
    <property type="match status" value="1"/>
</dbReference>
<dbReference type="PANTHER" id="PTHR12537">
    <property type="entry name" value="RNA BINDING PROTEIN PUMILIO-RELATED"/>
    <property type="match status" value="1"/>
</dbReference>
<dbReference type="STRING" id="4536.A0A0E0IH30"/>
<keyword evidence="7" id="KW-1185">Reference proteome</keyword>